<dbReference type="EMBL" id="BLKI01000010">
    <property type="protein sequence ID" value="GFF68123.1"/>
    <property type="molecule type" value="Genomic_DNA"/>
</dbReference>
<name>A0ABQ0ZXT1_ASPLE</name>
<evidence type="ECO:0000313" key="2">
    <source>
        <dbReference type="Proteomes" id="UP000465220"/>
    </source>
</evidence>
<organism evidence="1 2">
    <name type="scientific">Aspergillus lentulus</name>
    <dbReference type="NCBI Taxonomy" id="293939"/>
    <lineage>
        <taxon>Eukaryota</taxon>
        <taxon>Fungi</taxon>
        <taxon>Dikarya</taxon>
        <taxon>Ascomycota</taxon>
        <taxon>Pezizomycotina</taxon>
        <taxon>Eurotiomycetes</taxon>
        <taxon>Eurotiomycetidae</taxon>
        <taxon>Eurotiales</taxon>
        <taxon>Aspergillaceae</taxon>
        <taxon>Aspergillus</taxon>
        <taxon>Aspergillus subgen. Fumigati</taxon>
    </lineage>
</organism>
<gene>
    <name evidence="1" type="ORF">IFM60648_02491</name>
</gene>
<accession>A0ABQ0ZXT1</accession>
<protein>
    <recommendedName>
        <fullName evidence="3">Fungal-type protein kinase domain-containing protein</fullName>
    </recommendedName>
</protein>
<keyword evidence="2" id="KW-1185">Reference proteome</keyword>
<dbReference type="Proteomes" id="UP000465220">
    <property type="component" value="Unassembled WGS sequence"/>
</dbReference>
<proteinExistence type="predicted"/>
<comment type="caution">
    <text evidence="1">The sequence shown here is derived from an EMBL/GenBank/DDBJ whole genome shotgun (WGS) entry which is preliminary data.</text>
</comment>
<sequence length="215" mass="24604">MIQVIRAGSSLATQQFLTFRILWRPHTNIKNIGEPHAPIKKVEVKDTAEISKENKRFSHSFEAYLQSIKDKEVAAVIRSDPDEQCVNMALISFLDAFLRLHLAAKWAASSRFAFKVKFRQASMEARTDGCLYGPTGGDDAFAIVETKAHQQKKSTQKGRQIYMQKSAETVAWIRKDEREGRKVALDNQRLLVAQDRDEIYLVWASYDASYVDYLE</sequence>
<evidence type="ECO:0008006" key="3">
    <source>
        <dbReference type="Google" id="ProtNLM"/>
    </source>
</evidence>
<reference evidence="1 2" key="1">
    <citation type="submission" date="2020-01" db="EMBL/GenBank/DDBJ databases">
        <title>Draft genome sequence of Aspergillus lentulus IFM 60648.</title>
        <authorList>
            <person name="Takahashi H."/>
            <person name="Yaguchi T."/>
        </authorList>
    </citation>
    <scope>NUCLEOTIDE SEQUENCE [LARGE SCALE GENOMIC DNA]</scope>
    <source>
        <strain evidence="1 2">IFM 60648</strain>
    </source>
</reference>
<evidence type="ECO:0000313" key="1">
    <source>
        <dbReference type="EMBL" id="GFF68123.1"/>
    </source>
</evidence>